<gene>
    <name evidence="6" type="ORF">SL103_31390</name>
</gene>
<sequence length="154" mass="17006">MGKRLQLDIGVKVKPAGKRGTRMRIGELARRTGVSTRVLRYYEQRGLLGAERDANGYRRYDGEDAVEVVGRIRELLATGLNTDDIRELLPCAQGGPGLTPCALSSGIVERKMAQLDHEMTELARRRAALGAYVQVMRERRTQDEALAALALRAG</sequence>
<dbReference type="KEGG" id="slc:SL103_31390"/>
<dbReference type="InterPro" id="IPR000551">
    <property type="entry name" value="MerR-type_HTH_dom"/>
</dbReference>
<protein>
    <submittedName>
        <fullName evidence="6">MerR family transcriptional regulator</fullName>
    </submittedName>
</protein>
<dbReference type="InterPro" id="IPR047057">
    <property type="entry name" value="MerR_fam"/>
</dbReference>
<evidence type="ECO:0000259" key="5">
    <source>
        <dbReference type="PROSITE" id="PS50937"/>
    </source>
</evidence>
<dbReference type="CDD" id="cd01282">
    <property type="entry name" value="HTH_MerR-like_sg3"/>
    <property type="match status" value="1"/>
</dbReference>
<evidence type="ECO:0000256" key="2">
    <source>
        <dbReference type="ARBA" id="ARBA00023015"/>
    </source>
</evidence>
<dbReference type="Gene3D" id="1.10.1660.10">
    <property type="match status" value="1"/>
</dbReference>
<dbReference type="PANTHER" id="PTHR30204:SF69">
    <property type="entry name" value="MERR-FAMILY TRANSCRIPTIONAL REGULATOR"/>
    <property type="match status" value="1"/>
</dbReference>
<dbReference type="EMBL" id="CP017157">
    <property type="protein sequence ID" value="AOP50164.1"/>
    <property type="molecule type" value="Genomic_DNA"/>
</dbReference>
<dbReference type="Pfam" id="PF13411">
    <property type="entry name" value="MerR_1"/>
    <property type="match status" value="1"/>
</dbReference>
<dbReference type="GO" id="GO:0003700">
    <property type="term" value="F:DNA-binding transcription factor activity"/>
    <property type="evidence" value="ECO:0007669"/>
    <property type="project" value="InterPro"/>
</dbReference>
<keyword evidence="3" id="KW-0238">DNA-binding</keyword>
<dbReference type="AlphaFoldDB" id="A0A1D7VTZ7"/>
<dbReference type="PROSITE" id="PS50937">
    <property type="entry name" value="HTH_MERR_2"/>
    <property type="match status" value="1"/>
</dbReference>
<dbReference type="PRINTS" id="PR00040">
    <property type="entry name" value="HTHMERR"/>
</dbReference>
<evidence type="ECO:0000256" key="4">
    <source>
        <dbReference type="ARBA" id="ARBA00023163"/>
    </source>
</evidence>
<dbReference type="InterPro" id="IPR009061">
    <property type="entry name" value="DNA-bd_dom_put_sf"/>
</dbReference>
<dbReference type="PANTHER" id="PTHR30204">
    <property type="entry name" value="REDOX-CYCLING DRUG-SENSING TRANSCRIPTIONAL ACTIVATOR SOXR"/>
    <property type="match status" value="1"/>
</dbReference>
<evidence type="ECO:0000256" key="3">
    <source>
        <dbReference type="ARBA" id="ARBA00023125"/>
    </source>
</evidence>
<evidence type="ECO:0000313" key="6">
    <source>
        <dbReference type="EMBL" id="AOP50164.1"/>
    </source>
</evidence>
<evidence type="ECO:0000256" key="1">
    <source>
        <dbReference type="ARBA" id="ARBA00022491"/>
    </source>
</evidence>
<reference evidence="6 7" key="1">
    <citation type="submission" date="2016-09" db="EMBL/GenBank/DDBJ databases">
        <title>Complete genome sequencing of Streptomyces lydicus 103 and metabolic pathways analysis of antibiotic biosynthesis.</title>
        <authorList>
            <person name="Jia N."/>
            <person name="Ding M.-Z."/>
            <person name="Gao F."/>
            <person name="Yuan Y.-J."/>
        </authorList>
    </citation>
    <scope>NUCLEOTIDE SEQUENCE [LARGE SCALE GENOMIC DNA]</scope>
    <source>
        <strain evidence="6 7">103</strain>
    </source>
</reference>
<keyword evidence="1" id="KW-0678">Repressor</keyword>
<dbReference type="RefSeq" id="WP_069572339.1">
    <property type="nucleotide sequence ID" value="NZ_CP017157.1"/>
</dbReference>
<keyword evidence="4" id="KW-0804">Transcription</keyword>
<name>A0A1D7VTZ7_9ACTN</name>
<keyword evidence="7" id="KW-1185">Reference proteome</keyword>
<proteinExistence type="predicted"/>
<dbReference type="PROSITE" id="PS00552">
    <property type="entry name" value="HTH_MERR_1"/>
    <property type="match status" value="1"/>
</dbReference>
<dbReference type="SMART" id="SM00422">
    <property type="entry name" value="HTH_MERR"/>
    <property type="match status" value="1"/>
</dbReference>
<keyword evidence="2" id="KW-0805">Transcription regulation</keyword>
<evidence type="ECO:0000313" key="7">
    <source>
        <dbReference type="Proteomes" id="UP000094094"/>
    </source>
</evidence>
<dbReference type="GO" id="GO:0003677">
    <property type="term" value="F:DNA binding"/>
    <property type="evidence" value="ECO:0007669"/>
    <property type="project" value="UniProtKB-KW"/>
</dbReference>
<dbReference type="Proteomes" id="UP000094094">
    <property type="component" value="Chromosome"/>
</dbReference>
<dbReference type="SUPFAM" id="SSF46955">
    <property type="entry name" value="Putative DNA-binding domain"/>
    <property type="match status" value="1"/>
</dbReference>
<accession>A0A1D7VTZ7</accession>
<feature type="domain" description="HTH merR-type" evidence="5">
    <location>
        <begin position="22"/>
        <end position="91"/>
    </location>
</feature>
<organism evidence="6 7">
    <name type="scientific">Streptomyces lydicus</name>
    <dbReference type="NCBI Taxonomy" id="47763"/>
    <lineage>
        <taxon>Bacteria</taxon>
        <taxon>Bacillati</taxon>
        <taxon>Actinomycetota</taxon>
        <taxon>Actinomycetes</taxon>
        <taxon>Kitasatosporales</taxon>
        <taxon>Streptomycetaceae</taxon>
        <taxon>Streptomyces</taxon>
    </lineage>
</organism>